<feature type="region of interest" description="Disordered" evidence="1">
    <location>
        <begin position="37"/>
        <end position="59"/>
    </location>
</feature>
<evidence type="ECO:0000256" key="1">
    <source>
        <dbReference type="SAM" id="MobiDB-lite"/>
    </source>
</evidence>
<gene>
    <name evidence="2" type="ORF">PAHAL_4G225600</name>
</gene>
<protein>
    <submittedName>
        <fullName evidence="2">Uncharacterized protein</fullName>
    </submittedName>
</protein>
<reference evidence="2" key="1">
    <citation type="submission" date="2018-04" db="EMBL/GenBank/DDBJ databases">
        <title>WGS assembly of Panicum hallii.</title>
        <authorList>
            <person name="Lovell J."/>
            <person name="Jenkins J."/>
            <person name="Lowry D."/>
            <person name="Mamidi S."/>
            <person name="Sreedasyam A."/>
            <person name="Weng X."/>
            <person name="Barry K."/>
            <person name="Bonette J."/>
            <person name="Campitelli B."/>
            <person name="Daum C."/>
            <person name="Gordon S."/>
            <person name="Gould B."/>
            <person name="Lipzen A."/>
            <person name="Macqueen A."/>
            <person name="Palacio-Mejia J."/>
            <person name="Plott C."/>
            <person name="Shakirov E."/>
            <person name="Shu S."/>
            <person name="Yoshinaga Y."/>
            <person name="Zane M."/>
            <person name="Rokhsar D."/>
            <person name="Grimwood J."/>
            <person name="Schmutz J."/>
            <person name="Juenger T."/>
        </authorList>
    </citation>
    <scope>NUCLEOTIDE SEQUENCE [LARGE SCALE GENOMIC DNA]</scope>
    <source>
        <strain evidence="2">FIL2</strain>
    </source>
</reference>
<proteinExistence type="predicted"/>
<organism evidence="2">
    <name type="scientific">Panicum hallii</name>
    <dbReference type="NCBI Taxonomy" id="206008"/>
    <lineage>
        <taxon>Eukaryota</taxon>
        <taxon>Viridiplantae</taxon>
        <taxon>Streptophyta</taxon>
        <taxon>Embryophyta</taxon>
        <taxon>Tracheophyta</taxon>
        <taxon>Spermatophyta</taxon>
        <taxon>Magnoliopsida</taxon>
        <taxon>Liliopsida</taxon>
        <taxon>Poales</taxon>
        <taxon>Poaceae</taxon>
        <taxon>PACMAD clade</taxon>
        <taxon>Panicoideae</taxon>
        <taxon>Panicodae</taxon>
        <taxon>Paniceae</taxon>
        <taxon>Panicinae</taxon>
        <taxon>Panicum</taxon>
        <taxon>Panicum sect. Panicum</taxon>
    </lineage>
</organism>
<dbReference type="Proteomes" id="UP000243499">
    <property type="component" value="Chromosome 4"/>
</dbReference>
<sequence length="105" mass="11674">MRRPLPRAAPPPAPLRRMRRRHLLSQSLRSLRRCLLSQSPTPPAAPPIPIPHTAGRASSDQAARLLLPSTPPTSSFTAYPFRRGRTKALARGLGECGRRHIRRFG</sequence>
<dbReference type="Gramene" id="PVH48041">
    <property type="protein sequence ID" value="PVH48041"/>
    <property type="gene ID" value="PAHAL_4G225600"/>
</dbReference>
<dbReference type="AlphaFoldDB" id="A0A2T8JDQ7"/>
<feature type="compositionally biased region" description="Pro residues" evidence="1">
    <location>
        <begin position="40"/>
        <end position="50"/>
    </location>
</feature>
<dbReference type="EMBL" id="CM008049">
    <property type="protein sequence ID" value="PVH48041.1"/>
    <property type="molecule type" value="Genomic_DNA"/>
</dbReference>
<evidence type="ECO:0000313" key="2">
    <source>
        <dbReference type="EMBL" id="PVH48041.1"/>
    </source>
</evidence>
<accession>A0A2T8JDQ7</accession>
<name>A0A2T8JDQ7_9POAL</name>